<gene>
    <name evidence="2" type="ORF">RF11_03734</name>
</gene>
<comment type="caution">
    <text evidence="2">The sequence shown here is derived from an EMBL/GenBank/DDBJ whole genome shotgun (WGS) entry which is preliminary data.</text>
</comment>
<reference evidence="2 3" key="1">
    <citation type="journal article" date="2014" name="Genome Biol. Evol.">
        <title>The genome of the myxosporean Thelohanellus kitauei shows adaptations to nutrient acquisition within its fish host.</title>
        <authorList>
            <person name="Yang Y."/>
            <person name="Xiong J."/>
            <person name="Zhou Z."/>
            <person name="Huo F."/>
            <person name="Miao W."/>
            <person name="Ran C."/>
            <person name="Liu Y."/>
            <person name="Zhang J."/>
            <person name="Feng J."/>
            <person name="Wang M."/>
            <person name="Wang M."/>
            <person name="Wang L."/>
            <person name="Yao B."/>
        </authorList>
    </citation>
    <scope>NUCLEOTIDE SEQUENCE [LARGE SCALE GENOMIC DNA]</scope>
    <source>
        <strain evidence="2">Wuqing</strain>
    </source>
</reference>
<dbReference type="EMBL" id="JWZT01002922">
    <property type="protein sequence ID" value="KII68162.1"/>
    <property type="molecule type" value="Genomic_DNA"/>
</dbReference>
<dbReference type="Pfam" id="PF16449">
    <property type="entry name" value="MatB"/>
    <property type="match status" value="1"/>
</dbReference>
<evidence type="ECO:0000313" key="3">
    <source>
        <dbReference type="Proteomes" id="UP000031668"/>
    </source>
</evidence>
<keyword evidence="3" id="KW-1185">Reference proteome</keyword>
<evidence type="ECO:0000256" key="1">
    <source>
        <dbReference type="ARBA" id="ARBA00022729"/>
    </source>
</evidence>
<organism evidence="2 3">
    <name type="scientific">Thelohanellus kitauei</name>
    <name type="common">Myxosporean</name>
    <dbReference type="NCBI Taxonomy" id="669202"/>
    <lineage>
        <taxon>Eukaryota</taxon>
        <taxon>Metazoa</taxon>
        <taxon>Cnidaria</taxon>
        <taxon>Myxozoa</taxon>
        <taxon>Myxosporea</taxon>
        <taxon>Bivalvulida</taxon>
        <taxon>Platysporina</taxon>
        <taxon>Myxobolidae</taxon>
        <taxon>Thelohanellus</taxon>
    </lineage>
</organism>
<proteinExistence type="predicted"/>
<accession>A0A0C2N2S1</accession>
<sequence>MAETVTAQSTATWDATATKDTSSALVVTPTDSLNFQYSENAAAFNKQDGAFDITVEGQSGATDFELTAQLISNTLTSSSNDSTLTVGVEWNGEKLSKDNTTTLINISKGVTSGLESLTNDSAYASNKRVSGQGNFAFSIDSATIASNDASDNESSSTSSDFASLEDGYWSGDVKVQFTATWTMPDSATEA</sequence>
<evidence type="ECO:0000313" key="2">
    <source>
        <dbReference type="EMBL" id="KII68162.1"/>
    </source>
</evidence>
<dbReference type="Gene3D" id="2.60.40.3290">
    <property type="entry name" value="Fimbrial protein EcpA"/>
    <property type="match status" value="1"/>
</dbReference>
<dbReference type="InterPro" id="IPR016514">
    <property type="entry name" value="EcpA"/>
</dbReference>
<dbReference type="AlphaFoldDB" id="A0A0C2N2S1"/>
<dbReference type="OrthoDB" id="10570948at2759"/>
<keyword evidence="1" id="KW-0732">Signal</keyword>
<dbReference type="Proteomes" id="UP000031668">
    <property type="component" value="Unassembled WGS sequence"/>
</dbReference>
<name>A0A0C2N2S1_THEKT</name>
<protein>
    <submittedName>
        <fullName evidence="2">Common pilus major fimbrillin subunit EcpA</fullName>
    </submittedName>
</protein>
<dbReference type="InterPro" id="IPR038478">
    <property type="entry name" value="Fimbrillin_EcpA_sf"/>
</dbReference>